<evidence type="ECO:0000256" key="3">
    <source>
        <dbReference type="ARBA" id="ARBA00022448"/>
    </source>
</evidence>
<evidence type="ECO:0000256" key="6">
    <source>
        <dbReference type="ARBA" id="ARBA00022729"/>
    </source>
</evidence>
<dbReference type="InterPro" id="IPR033900">
    <property type="entry name" value="Gram_neg_porin_domain"/>
</dbReference>
<keyword evidence="10" id="KW-0998">Cell outer membrane</keyword>
<keyword evidence="7" id="KW-0406">Ion transport</keyword>
<sequence>MRNHLTLLAFVLPTVVGGTTFAADKDGSSSATLYGSISQGVTVTDRNKEEKTRADYLSDHVRVGIKGEEALGNGLQAFFNIYMTHKEKKESSGLNGLREGYIGLKGNFGKLTLGRQATVWKSYMGKSVFDDAAIGLARPGKVIRYDLDKIGGSGFKFAVDGILDGRHEVIKGGKTHAFNAYDAAIGYKGHGLDTSLGYQRTSVDAIETELGGKTNEIIGASIAYTPFENKDKKQSLELAFDYQHHASFGDFFATSADYSFGSQKLRAGWEMLDYDKQKNWQQFHLGHRYYFSKRTFTEVKGAYRTQGDEHSYLTKILLRHEF</sequence>
<accession>A0A381E094</accession>
<protein>
    <submittedName>
        <fullName evidence="13">Porin</fullName>
    </submittedName>
</protein>
<dbReference type="GO" id="GO:0015288">
    <property type="term" value="F:porin activity"/>
    <property type="evidence" value="ECO:0007669"/>
    <property type="project" value="UniProtKB-KW"/>
</dbReference>
<keyword evidence="3" id="KW-0813">Transport</keyword>
<evidence type="ECO:0000256" key="2">
    <source>
        <dbReference type="ARBA" id="ARBA00011233"/>
    </source>
</evidence>
<dbReference type="OrthoDB" id="8957883at2"/>
<keyword evidence="8" id="KW-0626">Porin</keyword>
<dbReference type="GO" id="GO:0009279">
    <property type="term" value="C:cell outer membrane"/>
    <property type="evidence" value="ECO:0007669"/>
    <property type="project" value="UniProtKB-SubCell"/>
</dbReference>
<gene>
    <name evidence="13" type="primary">porB_2</name>
    <name evidence="13" type="ORF">NCTC13294_00428</name>
</gene>
<dbReference type="CDD" id="cd00342">
    <property type="entry name" value="gram_neg_porins"/>
    <property type="match status" value="1"/>
</dbReference>
<organism evidence="13 14">
    <name type="scientific">Cardiobacterium valvarum</name>
    <dbReference type="NCBI Taxonomy" id="194702"/>
    <lineage>
        <taxon>Bacteria</taxon>
        <taxon>Pseudomonadati</taxon>
        <taxon>Pseudomonadota</taxon>
        <taxon>Gammaproteobacteria</taxon>
        <taxon>Cardiobacteriales</taxon>
        <taxon>Cardiobacteriaceae</taxon>
        <taxon>Cardiobacterium</taxon>
    </lineage>
</organism>
<proteinExistence type="predicted"/>
<dbReference type="PRINTS" id="PR00184">
    <property type="entry name" value="NEISSPPORIN"/>
</dbReference>
<evidence type="ECO:0000313" key="14">
    <source>
        <dbReference type="Proteomes" id="UP000254572"/>
    </source>
</evidence>
<dbReference type="EMBL" id="UFUW01000001">
    <property type="protein sequence ID" value="SUX19073.1"/>
    <property type="molecule type" value="Genomic_DNA"/>
</dbReference>
<keyword evidence="5" id="KW-0812">Transmembrane</keyword>
<evidence type="ECO:0000256" key="4">
    <source>
        <dbReference type="ARBA" id="ARBA00022452"/>
    </source>
</evidence>
<dbReference type="Gene3D" id="2.40.160.10">
    <property type="entry name" value="Porin"/>
    <property type="match status" value="1"/>
</dbReference>
<feature type="domain" description="Porin" evidence="12">
    <location>
        <begin position="18"/>
        <end position="305"/>
    </location>
</feature>
<keyword evidence="4" id="KW-1134">Transmembrane beta strand</keyword>
<dbReference type="PANTHER" id="PTHR34501:SF9">
    <property type="entry name" value="MAJOR OUTER MEMBRANE PROTEIN P.IA"/>
    <property type="match status" value="1"/>
</dbReference>
<evidence type="ECO:0000259" key="12">
    <source>
        <dbReference type="Pfam" id="PF13609"/>
    </source>
</evidence>
<evidence type="ECO:0000256" key="5">
    <source>
        <dbReference type="ARBA" id="ARBA00022692"/>
    </source>
</evidence>
<keyword evidence="6 11" id="KW-0732">Signal</keyword>
<evidence type="ECO:0000256" key="7">
    <source>
        <dbReference type="ARBA" id="ARBA00023065"/>
    </source>
</evidence>
<dbReference type="SUPFAM" id="SSF56935">
    <property type="entry name" value="Porins"/>
    <property type="match status" value="1"/>
</dbReference>
<dbReference type="InterPro" id="IPR050298">
    <property type="entry name" value="Gram-neg_bact_OMP"/>
</dbReference>
<dbReference type="InterPro" id="IPR002299">
    <property type="entry name" value="Porin_Neis"/>
</dbReference>
<dbReference type="AlphaFoldDB" id="A0A381E094"/>
<dbReference type="GO" id="GO:0046930">
    <property type="term" value="C:pore complex"/>
    <property type="evidence" value="ECO:0007669"/>
    <property type="project" value="UniProtKB-KW"/>
</dbReference>
<dbReference type="InterPro" id="IPR023614">
    <property type="entry name" value="Porin_dom_sf"/>
</dbReference>
<evidence type="ECO:0000256" key="8">
    <source>
        <dbReference type="ARBA" id="ARBA00023114"/>
    </source>
</evidence>
<feature type="chain" id="PRO_5016739743" evidence="11">
    <location>
        <begin position="23"/>
        <end position="322"/>
    </location>
</feature>
<dbReference type="GO" id="GO:0006811">
    <property type="term" value="P:monoatomic ion transport"/>
    <property type="evidence" value="ECO:0007669"/>
    <property type="project" value="UniProtKB-KW"/>
</dbReference>
<dbReference type="PANTHER" id="PTHR34501">
    <property type="entry name" value="PROTEIN YDDL-RELATED"/>
    <property type="match status" value="1"/>
</dbReference>
<evidence type="ECO:0000256" key="9">
    <source>
        <dbReference type="ARBA" id="ARBA00023136"/>
    </source>
</evidence>
<name>A0A381E094_9GAMM</name>
<feature type="signal peptide" evidence="11">
    <location>
        <begin position="1"/>
        <end position="22"/>
    </location>
</feature>
<evidence type="ECO:0000313" key="13">
    <source>
        <dbReference type="EMBL" id="SUX19073.1"/>
    </source>
</evidence>
<keyword evidence="9" id="KW-0472">Membrane</keyword>
<evidence type="ECO:0000256" key="10">
    <source>
        <dbReference type="ARBA" id="ARBA00023237"/>
    </source>
</evidence>
<keyword evidence="14" id="KW-1185">Reference proteome</keyword>
<dbReference type="RefSeq" id="WP_115610724.1">
    <property type="nucleotide sequence ID" value="NZ_JBHLZC010000001.1"/>
</dbReference>
<evidence type="ECO:0000256" key="1">
    <source>
        <dbReference type="ARBA" id="ARBA00004571"/>
    </source>
</evidence>
<dbReference type="Pfam" id="PF13609">
    <property type="entry name" value="Porin_4"/>
    <property type="match status" value="1"/>
</dbReference>
<comment type="subunit">
    <text evidence="2">Homotrimer.</text>
</comment>
<comment type="subcellular location">
    <subcellularLocation>
        <location evidence="1">Cell outer membrane</location>
        <topology evidence="1">Multi-pass membrane protein</topology>
    </subcellularLocation>
</comment>
<dbReference type="Proteomes" id="UP000254572">
    <property type="component" value="Unassembled WGS sequence"/>
</dbReference>
<reference evidence="13 14" key="1">
    <citation type="submission" date="2018-06" db="EMBL/GenBank/DDBJ databases">
        <authorList>
            <consortium name="Pathogen Informatics"/>
            <person name="Doyle S."/>
        </authorList>
    </citation>
    <scope>NUCLEOTIDE SEQUENCE [LARGE SCALE GENOMIC DNA]</scope>
    <source>
        <strain evidence="13 14">NCTC13294</strain>
    </source>
</reference>
<evidence type="ECO:0000256" key="11">
    <source>
        <dbReference type="SAM" id="SignalP"/>
    </source>
</evidence>